<reference evidence="5 6" key="1">
    <citation type="submission" date="2016-10" db="EMBL/GenBank/DDBJ databases">
        <authorList>
            <person name="Varghese N."/>
            <person name="Submissions S."/>
        </authorList>
    </citation>
    <scope>NUCLEOTIDE SEQUENCE [LARGE SCALE GENOMIC DNA]</scope>
    <source>
        <strain evidence="5 6">DSM 16525</strain>
    </source>
</reference>
<dbReference type="NCBIfam" id="TIGR02232">
    <property type="entry name" value="myxo_disulf_rpt"/>
    <property type="match status" value="5"/>
</dbReference>
<dbReference type="RefSeq" id="WP_074955148.1">
    <property type="nucleotide sequence ID" value="NZ_BJXR01000031.1"/>
</dbReference>
<feature type="compositionally biased region" description="Basic and acidic residues" evidence="4">
    <location>
        <begin position="417"/>
        <end position="426"/>
    </location>
</feature>
<feature type="region of interest" description="Disordered" evidence="4">
    <location>
        <begin position="417"/>
        <end position="436"/>
    </location>
</feature>
<evidence type="ECO:0000256" key="4">
    <source>
        <dbReference type="SAM" id="MobiDB-lite"/>
    </source>
</evidence>
<sequence length="436" mass="45760">MYSTPILKNISLALIVAGMTACIESKSTDCGDGFMCPAGTKCAAGKNQCIVGDCGDSFTQTSTGEECDDGNIDSDDGCSSTCKIERCGDQFTSALRNEVCDDGNTNSGDGCSSDCQSKEECGNGIRDVGEECDDGNNSDNDDCLTTCLLARCGDGFTHLHGTGREACDDGPHLDGPCRSDCRSLKKCGNALVDPGEECDDGNDIDTDACPRTCKNAFCGDGFVLDSKEHREECDDGNTSACGSCNATCTQKQEPARAQGSIQVDLADGGSIQDGEILIVGDGVRRCIFEFDRDDKIIDTHIGLKTATPDSGANVVEAIHVALLYARDNVIDPDCRASDAGSFASHPGLRMNFHLEDGGTRLSLTHLDLGPQGNQPIIESVENPGFTVTSLSGGTGMDCPAGTGCTDDRDCDPVDGRHECLKDDDQPVGRCGRRGAP</sequence>
<dbReference type="Pfam" id="PF13948">
    <property type="entry name" value="DUF4215"/>
    <property type="match status" value="1"/>
</dbReference>
<evidence type="ECO:0000256" key="2">
    <source>
        <dbReference type="ARBA" id="ARBA00022737"/>
    </source>
</evidence>
<dbReference type="Proteomes" id="UP000183760">
    <property type="component" value="Unassembled WGS sequence"/>
</dbReference>
<proteinExistence type="predicted"/>
<evidence type="ECO:0000256" key="3">
    <source>
        <dbReference type="ARBA" id="ARBA00023157"/>
    </source>
</evidence>
<evidence type="ECO:0000313" key="5">
    <source>
        <dbReference type="EMBL" id="SEU15304.1"/>
    </source>
</evidence>
<dbReference type="InterPro" id="IPR011936">
    <property type="entry name" value="Myxo_disulph_rpt"/>
</dbReference>
<keyword evidence="6" id="KW-1185">Reference proteome</keyword>
<name>A0ABY1CKK3_MYXFU</name>
<organism evidence="5 6">
    <name type="scientific">Myxococcus fulvus</name>
    <dbReference type="NCBI Taxonomy" id="33"/>
    <lineage>
        <taxon>Bacteria</taxon>
        <taxon>Pseudomonadati</taxon>
        <taxon>Myxococcota</taxon>
        <taxon>Myxococcia</taxon>
        <taxon>Myxococcales</taxon>
        <taxon>Cystobacterineae</taxon>
        <taxon>Myxococcaceae</taxon>
        <taxon>Myxococcus</taxon>
    </lineage>
</organism>
<protein>
    <submittedName>
        <fullName evidence="5">Myxococcus cysteine-rich repeat-containing protein</fullName>
    </submittedName>
</protein>
<keyword evidence="3" id="KW-1015">Disulfide bond</keyword>
<dbReference type="EMBL" id="FOIB01000005">
    <property type="protein sequence ID" value="SEU15304.1"/>
    <property type="molecule type" value="Genomic_DNA"/>
</dbReference>
<evidence type="ECO:0000313" key="6">
    <source>
        <dbReference type="Proteomes" id="UP000183760"/>
    </source>
</evidence>
<gene>
    <name evidence="5" type="ORF">SAMN05443572_105351</name>
</gene>
<evidence type="ECO:0000256" key="1">
    <source>
        <dbReference type="ARBA" id="ARBA00022729"/>
    </source>
</evidence>
<keyword evidence="2" id="KW-0677">Repeat</keyword>
<accession>A0ABY1CKK3</accession>
<keyword evidence="1" id="KW-0732">Signal</keyword>
<comment type="caution">
    <text evidence="5">The sequence shown here is derived from an EMBL/GenBank/DDBJ whole genome shotgun (WGS) entry which is preliminary data.</text>
</comment>